<feature type="domain" description="OBG-type G" evidence="4">
    <location>
        <begin position="22"/>
        <end position="279"/>
    </location>
</feature>
<evidence type="ECO:0000256" key="3">
    <source>
        <dbReference type="HAMAP-Rule" id="MF_03167"/>
    </source>
</evidence>
<dbReference type="EMBL" id="CCKQ01010608">
    <property type="protein sequence ID" value="CDW82130.1"/>
    <property type="molecule type" value="Genomic_DNA"/>
</dbReference>
<dbReference type="InterPro" id="IPR041706">
    <property type="entry name" value="YchF_N"/>
</dbReference>
<dbReference type="SUPFAM" id="SSF81271">
    <property type="entry name" value="TGS-like"/>
    <property type="match status" value="1"/>
</dbReference>
<evidence type="ECO:0000259" key="5">
    <source>
        <dbReference type="PROSITE" id="PS51880"/>
    </source>
</evidence>
<dbReference type="PANTHER" id="PTHR23305">
    <property type="entry name" value="OBG GTPASE FAMILY"/>
    <property type="match status" value="1"/>
</dbReference>
<dbReference type="PANTHER" id="PTHR23305:SF11">
    <property type="entry name" value="OBG-LIKE ATPASE 1"/>
    <property type="match status" value="1"/>
</dbReference>
<organism evidence="6 7">
    <name type="scientific">Stylonychia lemnae</name>
    <name type="common">Ciliate</name>
    <dbReference type="NCBI Taxonomy" id="5949"/>
    <lineage>
        <taxon>Eukaryota</taxon>
        <taxon>Sar</taxon>
        <taxon>Alveolata</taxon>
        <taxon>Ciliophora</taxon>
        <taxon>Intramacronucleata</taxon>
        <taxon>Spirotrichea</taxon>
        <taxon>Stichotrichia</taxon>
        <taxon>Sporadotrichida</taxon>
        <taxon>Oxytrichidae</taxon>
        <taxon>Stylonychinae</taxon>
        <taxon>Stylonychia</taxon>
    </lineage>
</organism>
<evidence type="ECO:0000259" key="4">
    <source>
        <dbReference type="PROSITE" id="PS51710"/>
    </source>
</evidence>
<evidence type="ECO:0000256" key="2">
    <source>
        <dbReference type="ARBA" id="ARBA00022840"/>
    </source>
</evidence>
<dbReference type="PROSITE" id="PS51880">
    <property type="entry name" value="TGS"/>
    <property type="match status" value="1"/>
</dbReference>
<dbReference type="OMA" id="VLRCFDN"/>
<keyword evidence="7" id="KW-1185">Reference proteome</keyword>
<dbReference type="HAMAP" id="MF_00944">
    <property type="entry name" value="YchF_OLA1_ATPase"/>
    <property type="match status" value="1"/>
</dbReference>
<protein>
    <recommendedName>
        <fullName evidence="3">Obg-like ATPase 1</fullName>
    </recommendedName>
</protein>
<keyword evidence="1 3" id="KW-0547">Nucleotide-binding</keyword>
<name>A0A078AIN8_STYLE</name>
<keyword evidence="3" id="KW-0963">Cytoplasm</keyword>
<gene>
    <name evidence="6" type="primary">Contig1212.g1314</name>
    <name evidence="6" type="ORF">STYLEM_11157</name>
</gene>
<dbReference type="InterPro" id="IPR012675">
    <property type="entry name" value="Beta-grasp_dom_sf"/>
</dbReference>
<comment type="subunit">
    <text evidence="3">Monomer.</text>
</comment>
<dbReference type="GO" id="GO:0005525">
    <property type="term" value="F:GTP binding"/>
    <property type="evidence" value="ECO:0007669"/>
    <property type="project" value="InterPro"/>
</dbReference>
<dbReference type="Proteomes" id="UP000039865">
    <property type="component" value="Unassembled WGS sequence"/>
</dbReference>
<dbReference type="InParanoid" id="A0A078AIN8"/>
<keyword evidence="3" id="KW-0378">Hydrolase</keyword>
<dbReference type="CDD" id="cd04867">
    <property type="entry name" value="TGS_YchF_OLA1"/>
    <property type="match status" value="1"/>
</dbReference>
<evidence type="ECO:0000313" key="7">
    <source>
        <dbReference type="Proteomes" id="UP000039865"/>
    </source>
</evidence>
<feature type="domain" description="TGS" evidence="5">
    <location>
        <begin position="302"/>
        <end position="385"/>
    </location>
</feature>
<dbReference type="GO" id="GO:0005737">
    <property type="term" value="C:cytoplasm"/>
    <property type="evidence" value="ECO:0007669"/>
    <property type="project" value="UniProtKB-SubCell"/>
</dbReference>
<evidence type="ECO:0000313" key="6">
    <source>
        <dbReference type="EMBL" id="CDW82130.1"/>
    </source>
</evidence>
<dbReference type="SUPFAM" id="SSF52540">
    <property type="entry name" value="P-loop containing nucleoside triphosphate hydrolases"/>
    <property type="match status" value="1"/>
</dbReference>
<comment type="similarity">
    <text evidence="3">Belongs to the TRAFAC class OBG-HflX-like GTPase superfamily. OBG GTPase family. YchF/OLA1 subfamily.</text>
</comment>
<reference evidence="6 7" key="1">
    <citation type="submission" date="2014-06" db="EMBL/GenBank/DDBJ databases">
        <authorList>
            <person name="Swart Estienne"/>
        </authorList>
    </citation>
    <scope>NUCLEOTIDE SEQUENCE [LARGE SCALE GENOMIC DNA]</scope>
    <source>
        <strain evidence="6 7">130c</strain>
    </source>
</reference>
<dbReference type="Gene3D" id="3.40.50.300">
    <property type="entry name" value="P-loop containing nucleotide triphosphate hydrolases"/>
    <property type="match status" value="1"/>
</dbReference>
<feature type="binding site" evidence="3">
    <location>
        <begin position="31"/>
        <end position="36"/>
    </location>
    <ligand>
        <name>ATP</name>
        <dbReference type="ChEBI" id="CHEBI:30616"/>
    </ligand>
</feature>
<dbReference type="FunFam" id="3.10.20.30:FF:000001">
    <property type="entry name" value="Ribosome-binding ATPase YchF"/>
    <property type="match status" value="1"/>
</dbReference>
<dbReference type="InterPro" id="IPR023192">
    <property type="entry name" value="TGS-like_dom_sf"/>
</dbReference>
<dbReference type="FunFam" id="1.10.150.300:FF:000001">
    <property type="entry name" value="Ribosome-binding ATPase YchF"/>
    <property type="match status" value="1"/>
</dbReference>
<dbReference type="CDD" id="cd01900">
    <property type="entry name" value="YchF"/>
    <property type="match status" value="1"/>
</dbReference>
<dbReference type="InterPro" id="IPR006073">
    <property type="entry name" value="GTP-bd"/>
</dbReference>
<proteinExistence type="inferred from homology"/>
<dbReference type="InterPro" id="IPR027417">
    <property type="entry name" value="P-loop_NTPase"/>
</dbReference>
<dbReference type="PROSITE" id="PS51710">
    <property type="entry name" value="G_OBG"/>
    <property type="match status" value="1"/>
</dbReference>
<dbReference type="Pfam" id="PF06071">
    <property type="entry name" value="YchF-GTPase_C"/>
    <property type="match status" value="1"/>
</dbReference>
<dbReference type="GO" id="GO:0016887">
    <property type="term" value="F:ATP hydrolysis activity"/>
    <property type="evidence" value="ECO:0007669"/>
    <property type="project" value="UniProtKB-UniRule"/>
</dbReference>
<dbReference type="NCBIfam" id="TIGR00092">
    <property type="entry name" value="redox-regulated ATPase YchF"/>
    <property type="match status" value="1"/>
</dbReference>
<dbReference type="GO" id="GO:0005524">
    <property type="term" value="F:ATP binding"/>
    <property type="evidence" value="ECO:0007669"/>
    <property type="project" value="UniProtKB-UniRule"/>
</dbReference>
<keyword evidence="2 3" id="KW-0067">ATP-binding</keyword>
<dbReference type="PRINTS" id="PR00326">
    <property type="entry name" value="GTP1OBG"/>
</dbReference>
<comment type="subcellular location">
    <subcellularLocation>
        <location evidence="3">Cytoplasm</location>
    </subcellularLocation>
</comment>
<dbReference type="PIRSF" id="PIRSF006641">
    <property type="entry name" value="CHP00092"/>
    <property type="match status" value="1"/>
</dbReference>
<dbReference type="InterPro" id="IPR031167">
    <property type="entry name" value="G_OBG"/>
</dbReference>
<accession>A0A078AIN8</accession>
<dbReference type="InterPro" id="IPR013029">
    <property type="entry name" value="YchF_C"/>
</dbReference>
<sequence length="394" mass="44196">MPPKKKEEEVKKVILGRASNTLRMGLVGLPNVGKSTTFNVLSNLSVPAENFPFCTIDPNLAKIYVPDQRFEKLCEIYRPKSKVPATLTITDIAGLVKGASEGAGLGNNFLSHIAAVDGIYHVVRGFEDADIIHEEGDVDPIRDMEIIYGELIAKDVQNLKKAMEELEKVIKRTNAKPARDEYEVLQRVEALFKDLKCVKDGEWSAKDIEFLNMHSFITAKPVVYLINISIEDYVKKKNKYLPKISKWISEHGGGPMIPYSADFETKVTSMGTDPEVRKKAAEEMGSPSCISRIIKVGYTTLRLIHYFTAGEDEVKCWTIREGTKAPQAAGVIHTDFERGFICAEIMKYDDLVTLGSEQNVKAEGLYRQMGKDYEVLDGDIIYFKFNVTAQPKKK</sequence>
<dbReference type="Pfam" id="PF01926">
    <property type="entry name" value="MMR_HSR1"/>
    <property type="match status" value="1"/>
</dbReference>
<dbReference type="InterPro" id="IPR004095">
    <property type="entry name" value="TGS"/>
</dbReference>
<dbReference type="GO" id="GO:0043023">
    <property type="term" value="F:ribosomal large subunit binding"/>
    <property type="evidence" value="ECO:0007669"/>
    <property type="project" value="UniProtKB-UniRule"/>
</dbReference>
<dbReference type="OrthoDB" id="424823at2759"/>
<dbReference type="Gene3D" id="3.10.20.30">
    <property type="match status" value="1"/>
</dbReference>
<evidence type="ECO:0000256" key="1">
    <source>
        <dbReference type="ARBA" id="ARBA00022741"/>
    </source>
</evidence>
<dbReference type="InterPro" id="IPR012676">
    <property type="entry name" value="TGS-like"/>
</dbReference>
<comment type="caution">
    <text evidence="3">Lacks conserved residue(s) required for the propagation of feature annotation.</text>
</comment>
<dbReference type="AlphaFoldDB" id="A0A078AIN8"/>
<comment type="function">
    <text evidence="3">Hydrolyzes ATP, and can also hydrolyze GTP with lower efficiency. Has lower affinity for GTP.</text>
</comment>
<dbReference type="Gene3D" id="1.10.150.300">
    <property type="entry name" value="TGS-like domain"/>
    <property type="match status" value="1"/>
</dbReference>
<dbReference type="FunCoup" id="A0A078AIN8">
    <property type="interactions" value="421"/>
</dbReference>
<dbReference type="InterPro" id="IPR004396">
    <property type="entry name" value="ATPase_YchF/OLA1"/>
</dbReference>